<reference evidence="1" key="1">
    <citation type="submission" date="2022-02" db="EMBL/GenBank/DDBJ databases">
        <authorList>
            <person name="Pu M."/>
            <person name="Li Y."/>
            <person name="Han P."/>
            <person name="Fan H."/>
            <person name="Tong Y."/>
        </authorList>
    </citation>
    <scope>NUCLEOTIDE SEQUENCE</scope>
</reference>
<proteinExistence type="predicted"/>
<sequence>MQLVTYRVRVINTDGSVNDHGVATFLDSIPVKQAAKATAQTLQRSHANVLLTEVSREVLP</sequence>
<evidence type="ECO:0000313" key="1">
    <source>
        <dbReference type="EMBL" id="UNY50184.1"/>
    </source>
</evidence>
<dbReference type="Proteomes" id="UP000832073">
    <property type="component" value="Segment"/>
</dbReference>
<protein>
    <submittedName>
        <fullName evidence="1">Uncharacterized protein</fullName>
    </submittedName>
</protein>
<evidence type="ECO:0000313" key="2">
    <source>
        <dbReference type="Proteomes" id="UP000832073"/>
    </source>
</evidence>
<name>A0AAE9GB22_9CAUD</name>
<accession>A0AAE9GB22</accession>
<keyword evidence="2" id="KW-1185">Reference proteome</keyword>
<dbReference type="EMBL" id="OM735686">
    <property type="protein sequence ID" value="UNY50184.1"/>
    <property type="molecule type" value="Genomic_DNA"/>
</dbReference>
<organism evidence="1 2">
    <name type="scientific">Stenotrophomonas phage vB_SmeS_BUCT700</name>
    <dbReference type="NCBI Taxonomy" id="2924895"/>
    <lineage>
        <taxon>Viruses</taxon>
        <taxon>Duplodnaviria</taxon>
        <taxon>Heunggongvirae</taxon>
        <taxon>Uroviricota</taxon>
        <taxon>Caudoviricetes</taxon>
        <taxon>Autographivirales</taxon>
        <taxon>Autonotataviridae</taxon>
        <taxon>Gujervirinae</taxon>
        <taxon>Smasvirus</taxon>
        <taxon>Smasvirus BUCT700</taxon>
    </lineage>
</organism>